<dbReference type="InParanoid" id="D8REH3"/>
<name>D8REH3_SELML</name>
<dbReference type="AlphaFoldDB" id="D8REH3"/>
<dbReference type="Pfam" id="PF00081">
    <property type="entry name" value="Sod_Fe_N"/>
    <property type="match status" value="1"/>
</dbReference>
<dbReference type="Gene3D" id="1.10.287.990">
    <property type="entry name" value="Fe,Mn superoxide dismutase (SOD) domain"/>
    <property type="match status" value="1"/>
</dbReference>
<dbReference type="EC" id="1.15.1.1" evidence="3 8"/>
<evidence type="ECO:0000313" key="12">
    <source>
        <dbReference type="Proteomes" id="UP000001514"/>
    </source>
</evidence>
<evidence type="ECO:0000256" key="7">
    <source>
        <dbReference type="PIRSR" id="PIRSR000349-1"/>
    </source>
</evidence>
<proteinExistence type="inferred from homology"/>
<dbReference type="OMA" id="ARKLRWK"/>
<feature type="domain" description="Manganese/iron superoxide dismutase C-terminal" evidence="10">
    <location>
        <begin position="86"/>
        <end position="203"/>
    </location>
</feature>
<dbReference type="EMBL" id="GL377577">
    <property type="protein sequence ID" value="EFJ29656.1"/>
    <property type="molecule type" value="Genomic_DNA"/>
</dbReference>
<comment type="cofactor">
    <cofactor evidence="1">
        <name>Fe cation</name>
        <dbReference type="ChEBI" id="CHEBI:24875"/>
    </cofactor>
</comment>
<dbReference type="InterPro" id="IPR019832">
    <property type="entry name" value="Mn/Fe_SOD_C"/>
</dbReference>
<dbReference type="Pfam" id="PF02777">
    <property type="entry name" value="Sod_Fe_C"/>
    <property type="match status" value="1"/>
</dbReference>
<dbReference type="STRING" id="88036.D8REH3"/>
<organism evidence="12">
    <name type="scientific">Selaginella moellendorffii</name>
    <name type="common">Spikemoss</name>
    <dbReference type="NCBI Taxonomy" id="88036"/>
    <lineage>
        <taxon>Eukaryota</taxon>
        <taxon>Viridiplantae</taxon>
        <taxon>Streptophyta</taxon>
        <taxon>Embryophyta</taxon>
        <taxon>Tracheophyta</taxon>
        <taxon>Lycopodiopsida</taxon>
        <taxon>Selaginellales</taxon>
        <taxon>Selaginellaceae</taxon>
        <taxon>Selaginella</taxon>
    </lineage>
</organism>
<gene>
    <name evidence="11" type="ORF">SELMODRAFT_91586</name>
</gene>
<feature type="domain" description="Manganese/iron superoxide dismutase N-terminal" evidence="9">
    <location>
        <begin position="1"/>
        <end position="78"/>
    </location>
</feature>
<feature type="non-terminal residue" evidence="11">
    <location>
        <position position="1"/>
    </location>
</feature>
<dbReference type="InterPro" id="IPR036324">
    <property type="entry name" value="Mn/Fe_SOD_N_sf"/>
</dbReference>
<evidence type="ECO:0000313" key="11">
    <source>
        <dbReference type="EMBL" id="EFJ29656.1"/>
    </source>
</evidence>
<dbReference type="Gramene" id="EFJ29656">
    <property type="protein sequence ID" value="EFJ29656"/>
    <property type="gene ID" value="SELMODRAFT_91586"/>
</dbReference>
<dbReference type="SUPFAM" id="SSF46609">
    <property type="entry name" value="Fe,Mn superoxide dismutase (SOD), N-terminal domain"/>
    <property type="match status" value="1"/>
</dbReference>
<keyword evidence="5 8" id="KW-0560">Oxidoreductase</keyword>
<dbReference type="KEGG" id="smo:SELMODRAFT_91586"/>
<evidence type="ECO:0000256" key="6">
    <source>
        <dbReference type="ARBA" id="ARBA00023004"/>
    </source>
</evidence>
<feature type="binding site" evidence="7">
    <location>
        <position position="71"/>
    </location>
    <ligand>
        <name>Mn(2+)</name>
        <dbReference type="ChEBI" id="CHEBI:29035"/>
    </ligand>
</feature>
<dbReference type="Gene3D" id="3.55.40.20">
    <property type="entry name" value="Iron/manganese superoxide dismutase, C-terminal domain"/>
    <property type="match status" value="1"/>
</dbReference>
<dbReference type="GO" id="GO:0042644">
    <property type="term" value="C:chloroplast nucleoid"/>
    <property type="evidence" value="ECO:0000318"/>
    <property type="project" value="GO_Central"/>
</dbReference>
<dbReference type="InterPro" id="IPR019833">
    <property type="entry name" value="Mn/Fe_SOD_BS"/>
</dbReference>
<feature type="binding site" evidence="7">
    <location>
        <position position="173"/>
    </location>
    <ligand>
        <name>Mn(2+)</name>
        <dbReference type="ChEBI" id="CHEBI:29035"/>
    </ligand>
</feature>
<sequence length="242" mass="27818">PFLQSALEPYMSKKTLEVHWGKHQRGYIENLNRQIANTPLEGYLLEDIVKISYNRGSPQPAFNNAAQAWNHDFFFTSLKPGGGKSPTGEIAELIDKQLGSYDNFVKEFKLAAASQFGAGWAWLAREFLFFLSSLSFYPFCLKEAKLVVEKTPNAINPLIWDHIPLLVLDVWEHAYYLDFQNNRPDYVSTFLEHLVNWDIVNARLDRAKAFMNWGEPDWDLFDKDADILTYEEAGIDVVEDSS</sequence>
<dbReference type="PIRSF" id="PIRSF000349">
    <property type="entry name" value="SODismutase"/>
    <property type="match status" value="1"/>
</dbReference>
<reference evidence="11 12" key="1">
    <citation type="journal article" date="2011" name="Science">
        <title>The Selaginella genome identifies genetic changes associated with the evolution of vascular plants.</title>
        <authorList>
            <person name="Banks J.A."/>
            <person name="Nishiyama T."/>
            <person name="Hasebe M."/>
            <person name="Bowman J.L."/>
            <person name="Gribskov M."/>
            <person name="dePamphilis C."/>
            <person name="Albert V.A."/>
            <person name="Aono N."/>
            <person name="Aoyama T."/>
            <person name="Ambrose B.A."/>
            <person name="Ashton N.W."/>
            <person name="Axtell M.J."/>
            <person name="Barker E."/>
            <person name="Barker M.S."/>
            <person name="Bennetzen J.L."/>
            <person name="Bonawitz N.D."/>
            <person name="Chapple C."/>
            <person name="Cheng C."/>
            <person name="Correa L.G."/>
            <person name="Dacre M."/>
            <person name="DeBarry J."/>
            <person name="Dreyer I."/>
            <person name="Elias M."/>
            <person name="Engstrom E.M."/>
            <person name="Estelle M."/>
            <person name="Feng L."/>
            <person name="Finet C."/>
            <person name="Floyd S.K."/>
            <person name="Frommer W.B."/>
            <person name="Fujita T."/>
            <person name="Gramzow L."/>
            <person name="Gutensohn M."/>
            <person name="Harholt J."/>
            <person name="Hattori M."/>
            <person name="Heyl A."/>
            <person name="Hirai T."/>
            <person name="Hiwatashi Y."/>
            <person name="Ishikawa M."/>
            <person name="Iwata M."/>
            <person name="Karol K.G."/>
            <person name="Koehler B."/>
            <person name="Kolukisaoglu U."/>
            <person name="Kubo M."/>
            <person name="Kurata T."/>
            <person name="Lalonde S."/>
            <person name="Li K."/>
            <person name="Li Y."/>
            <person name="Litt A."/>
            <person name="Lyons E."/>
            <person name="Manning G."/>
            <person name="Maruyama T."/>
            <person name="Michael T.P."/>
            <person name="Mikami K."/>
            <person name="Miyazaki S."/>
            <person name="Morinaga S."/>
            <person name="Murata T."/>
            <person name="Mueller-Roeber B."/>
            <person name="Nelson D.R."/>
            <person name="Obara M."/>
            <person name="Oguri Y."/>
            <person name="Olmstead R.G."/>
            <person name="Onodera N."/>
            <person name="Petersen B.L."/>
            <person name="Pils B."/>
            <person name="Prigge M."/>
            <person name="Rensing S.A."/>
            <person name="Riano-Pachon D.M."/>
            <person name="Roberts A.W."/>
            <person name="Sato Y."/>
            <person name="Scheller H.V."/>
            <person name="Schulz B."/>
            <person name="Schulz C."/>
            <person name="Shakirov E.V."/>
            <person name="Shibagaki N."/>
            <person name="Shinohara N."/>
            <person name="Shippen D.E."/>
            <person name="Soerensen I."/>
            <person name="Sotooka R."/>
            <person name="Sugimoto N."/>
            <person name="Sugita M."/>
            <person name="Sumikawa N."/>
            <person name="Tanurdzic M."/>
            <person name="Theissen G."/>
            <person name="Ulvskov P."/>
            <person name="Wakazuki S."/>
            <person name="Weng J.K."/>
            <person name="Willats W.W."/>
            <person name="Wipf D."/>
            <person name="Wolf P.G."/>
            <person name="Yang L."/>
            <person name="Zimmer A.D."/>
            <person name="Zhu Q."/>
            <person name="Mitros T."/>
            <person name="Hellsten U."/>
            <person name="Loque D."/>
            <person name="Otillar R."/>
            <person name="Salamov A."/>
            <person name="Schmutz J."/>
            <person name="Shapiro H."/>
            <person name="Lindquist E."/>
            <person name="Lucas S."/>
            <person name="Rokhsar D."/>
            <person name="Grigoriev I.V."/>
        </authorList>
    </citation>
    <scope>NUCLEOTIDE SEQUENCE [LARGE SCALE GENOMIC DNA]</scope>
</reference>
<evidence type="ECO:0000259" key="9">
    <source>
        <dbReference type="Pfam" id="PF00081"/>
    </source>
</evidence>
<evidence type="ECO:0000256" key="5">
    <source>
        <dbReference type="ARBA" id="ARBA00023002"/>
    </source>
</evidence>
<dbReference type="InterPro" id="IPR019831">
    <property type="entry name" value="Mn/Fe_SOD_N"/>
</dbReference>
<evidence type="ECO:0000256" key="3">
    <source>
        <dbReference type="ARBA" id="ARBA00012682"/>
    </source>
</evidence>
<comment type="function">
    <text evidence="8">Destroys radicals which are normally produced within the cells and which are toxic to biological systems.</text>
</comment>
<dbReference type="HOGENOM" id="CLU_031625_0_0_1"/>
<dbReference type="InterPro" id="IPR036314">
    <property type="entry name" value="SOD_C_sf"/>
</dbReference>
<feature type="binding site" evidence="7">
    <location>
        <position position="19"/>
    </location>
    <ligand>
        <name>Mn(2+)</name>
        <dbReference type="ChEBI" id="CHEBI:29035"/>
    </ligand>
</feature>
<protein>
    <recommendedName>
        <fullName evidence="3 8">Superoxide dismutase</fullName>
        <ecNumber evidence="3 8">1.15.1.1</ecNumber>
    </recommendedName>
</protein>
<keyword evidence="4 7" id="KW-0479">Metal-binding</keyword>
<evidence type="ECO:0000256" key="4">
    <source>
        <dbReference type="ARBA" id="ARBA00022723"/>
    </source>
</evidence>
<dbReference type="PANTHER" id="PTHR42769">
    <property type="entry name" value="SUPEROXIDE DISMUTASE"/>
    <property type="match status" value="1"/>
</dbReference>
<dbReference type="PANTHER" id="PTHR42769:SF3">
    <property type="entry name" value="SUPEROXIDE DISMUTASE [FE] 2, CHLOROPLASTIC"/>
    <property type="match status" value="1"/>
</dbReference>
<comment type="similarity">
    <text evidence="2 8">Belongs to the iron/manganese superoxide dismutase family.</text>
</comment>
<dbReference type="PROSITE" id="PS00088">
    <property type="entry name" value="SOD_MN"/>
    <property type="match status" value="1"/>
</dbReference>
<dbReference type="PRINTS" id="PR01703">
    <property type="entry name" value="MNSODISMTASE"/>
</dbReference>
<dbReference type="eggNOG" id="KOG0876">
    <property type="taxonomic scope" value="Eukaryota"/>
</dbReference>
<comment type="catalytic activity">
    <reaction evidence="8">
        <text>2 superoxide + 2 H(+) = H2O2 + O2</text>
        <dbReference type="Rhea" id="RHEA:20696"/>
        <dbReference type="ChEBI" id="CHEBI:15378"/>
        <dbReference type="ChEBI" id="CHEBI:15379"/>
        <dbReference type="ChEBI" id="CHEBI:16240"/>
        <dbReference type="ChEBI" id="CHEBI:18421"/>
        <dbReference type="EC" id="1.15.1.1"/>
    </reaction>
</comment>
<dbReference type="Proteomes" id="UP000001514">
    <property type="component" value="Unassembled WGS sequence"/>
</dbReference>
<dbReference type="GO" id="GO:0046872">
    <property type="term" value="F:metal ion binding"/>
    <property type="evidence" value="ECO:0007669"/>
    <property type="project" value="UniProtKB-KW"/>
</dbReference>
<evidence type="ECO:0000256" key="2">
    <source>
        <dbReference type="ARBA" id="ARBA00008714"/>
    </source>
</evidence>
<keyword evidence="12" id="KW-1185">Reference proteome</keyword>
<evidence type="ECO:0000256" key="8">
    <source>
        <dbReference type="RuleBase" id="RU000414"/>
    </source>
</evidence>
<evidence type="ECO:0000259" key="10">
    <source>
        <dbReference type="Pfam" id="PF02777"/>
    </source>
</evidence>
<evidence type="ECO:0000256" key="1">
    <source>
        <dbReference type="ARBA" id="ARBA00001962"/>
    </source>
</evidence>
<accession>D8REH3</accession>
<feature type="binding site" evidence="7">
    <location>
        <position position="169"/>
    </location>
    <ligand>
        <name>Mn(2+)</name>
        <dbReference type="ChEBI" id="CHEBI:29035"/>
    </ligand>
</feature>
<keyword evidence="6" id="KW-0408">Iron</keyword>
<dbReference type="SUPFAM" id="SSF54719">
    <property type="entry name" value="Fe,Mn superoxide dismutase (SOD), C-terminal domain"/>
    <property type="match status" value="1"/>
</dbReference>
<dbReference type="GO" id="GO:0004784">
    <property type="term" value="F:superoxide dismutase activity"/>
    <property type="evidence" value="ECO:0007669"/>
    <property type="project" value="UniProtKB-EC"/>
</dbReference>
<dbReference type="FunFam" id="1.10.287.990:FF:000002">
    <property type="entry name" value="Superoxide dismutase"/>
    <property type="match status" value="1"/>
</dbReference>
<dbReference type="InterPro" id="IPR001189">
    <property type="entry name" value="Mn/Fe_SOD"/>
</dbReference>